<dbReference type="PRINTS" id="PR00727">
    <property type="entry name" value="LEADERPTASE"/>
</dbReference>
<dbReference type="GO" id="GO:0006465">
    <property type="term" value="P:signal peptide processing"/>
    <property type="evidence" value="ECO:0007669"/>
    <property type="project" value="InterPro"/>
</dbReference>
<evidence type="ECO:0000256" key="9">
    <source>
        <dbReference type="ARBA" id="ARBA00023128"/>
    </source>
</evidence>
<evidence type="ECO:0000256" key="5">
    <source>
        <dbReference type="ARBA" id="ARBA00022692"/>
    </source>
</evidence>
<dbReference type="GO" id="GO:0006627">
    <property type="term" value="P:protein processing involved in protein targeting to mitochondrion"/>
    <property type="evidence" value="ECO:0007669"/>
    <property type="project" value="EnsemblFungi"/>
</dbReference>
<keyword evidence="5" id="KW-0812">Transmembrane</keyword>
<evidence type="ECO:0000256" key="12">
    <source>
        <dbReference type="SAM" id="SignalP"/>
    </source>
</evidence>
<dbReference type="Gene3D" id="2.10.109.10">
    <property type="entry name" value="Umud Fragment, subunit A"/>
    <property type="match status" value="1"/>
</dbReference>
<evidence type="ECO:0000256" key="7">
    <source>
        <dbReference type="ARBA" id="ARBA00022801"/>
    </source>
</evidence>
<comment type="similarity">
    <text evidence="2">Belongs to the peptidase S26 family. IMP2 subfamily.</text>
</comment>
<dbReference type="PANTHER" id="PTHR46041:SF2">
    <property type="entry name" value="MITOCHONDRIAL INNER MEMBRANE PROTEASE SUBUNIT 2"/>
    <property type="match status" value="1"/>
</dbReference>
<keyword evidence="10" id="KW-0472">Membrane</keyword>
<dbReference type="GO" id="GO:0004252">
    <property type="term" value="F:serine-type endopeptidase activity"/>
    <property type="evidence" value="ECO:0007669"/>
    <property type="project" value="InterPro"/>
</dbReference>
<evidence type="ECO:0000256" key="2">
    <source>
        <dbReference type="ARBA" id="ARBA00007066"/>
    </source>
</evidence>
<keyword evidence="9" id="KW-0496">Mitochondrion</keyword>
<dbReference type="FunCoup" id="G0V8P8">
    <property type="interactions" value="402"/>
</dbReference>
<feature type="domain" description="Peptidase S26" evidence="13">
    <location>
        <begin position="100"/>
        <end position="143"/>
    </location>
</feature>
<evidence type="ECO:0000259" key="13">
    <source>
        <dbReference type="Pfam" id="PF10502"/>
    </source>
</evidence>
<dbReference type="GeneID" id="96901325"/>
<dbReference type="KEGG" id="ncs:NCAS_0A12890"/>
<dbReference type="Pfam" id="PF10502">
    <property type="entry name" value="Peptidase_S26"/>
    <property type="match status" value="2"/>
</dbReference>
<dbReference type="InterPro" id="IPR019533">
    <property type="entry name" value="Peptidase_S26"/>
</dbReference>
<feature type="active site" evidence="11">
    <location>
        <position position="82"/>
    </location>
</feature>
<proteinExistence type="inferred from homology"/>
<organism evidence="14 15">
    <name type="scientific">Naumovozyma castellii</name>
    <name type="common">Yeast</name>
    <name type="synonym">Saccharomyces castellii</name>
    <dbReference type="NCBI Taxonomy" id="27288"/>
    <lineage>
        <taxon>Eukaryota</taxon>
        <taxon>Fungi</taxon>
        <taxon>Dikarya</taxon>
        <taxon>Ascomycota</taxon>
        <taxon>Saccharomycotina</taxon>
        <taxon>Saccharomycetes</taxon>
        <taxon>Saccharomycetales</taxon>
        <taxon>Saccharomycetaceae</taxon>
        <taxon>Naumovozyma</taxon>
    </lineage>
</organism>
<dbReference type="PROSITE" id="PS00761">
    <property type="entry name" value="SPASE_I_3"/>
    <property type="match status" value="1"/>
</dbReference>
<evidence type="ECO:0000256" key="6">
    <source>
        <dbReference type="ARBA" id="ARBA00022792"/>
    </source>
</evidence>
<dbReference type="GO" id="GO:0042720">
    <property type="term" value="C:mitochondrial inner membrane peptidase complex"/>
    <property type="evidence" value="ECO:0007669"/>
    <property type="project" value="EnsemblFungi"/>
</dbReference>
<keyword evidence="12" id="KW-0732">Signal</keyword>
<accession>G0V8P8</accession>
<name>G0V8P8_NAUCA</name>
<dbReference type="Proteomes" id="UP000001640">
    <property type="component" value="Chromosome 1"/>
</dbReference>
<feature type="signal peptide" evidence="12">
    <location>
        <begin position="1"/>
        <end position="22"/>
    </location>
</feature>
<comment type="subcellular location">
    <subcellularLocation>
        <location evidence="1">Mitochondrion inner membrane</location>
        <topology evidence="1">Single-pass membrane protein</topology>
    </subcellularLocation>
</comment>
<feature type="domain" description="Peptidase S26" evidence="13">
    <location>
        <begin position="10"/>
        <end position="92"/>
    </location>
</feature>
<dbReference type="PANTHER" id="PTHR46041">
    <property type="entry name" value="MITOCHONDRIAL INNER MEMBRANE PROTEASE SUBUNIT 2"/>
    <property type="match status" value="1"/>
</dbReference>
<dbReference type="RefSeq" id="XP_003674227.1">
    <property type="nucleotide sequence ID" value="XM_003674179.1"/>
</dbReference>
<dbReference type="OMA" id="WIPVIAW"/>
<evidence type="ECO:0000256" key="3">
    <source>
        <dbReference type="ARBA" id="ARBA00013650"/>
    </source>
</evidence>
<reference evidence="14 15" key="1">
    <citation type="journal article" date="2011" name="Proc. Natl. Acad. Sci. U.S.A.">
        <title>Evolutionary erosion of yeast sex chromosomes by mating-type switching accidents.</title>
        <authorList>
            <person name="Gordon J.L."/>
            <person name="Armisen D."/>
            <person name="Proux-Wera E."/>
            <person name="Oheigeartaigh S.S."/>
            <person name="Byrne K.P."/>
            <person name="Wolfe K.H."/>
        </authorList>
    </citation>
    <scope>NUCLEOTIDE SEQUENCE [LARGE SCALE GENOMIC DNA]</scope>
    <source>
        <strain evidence="15">ATCC 76901 / BCRC 22586 / CBS 4309 / NBRC 1992 / NRRL Y-12630</strain>
    </source>
</reference>
<dbReference type="eggNOG" id="KOG1568">
    <property type="taxonomic scope" value="Eukaryota"/>
</dbReference>
<dbReference type="HOGENOM" id="CLU_028723_4_1_1"/>
<dbReference type="InterPro" id="IPR037730">
    <property type="entry name" value="IMP2"/>
</dbReference>
<keyword evidence="8" id="KW-1133">Transmembrane helix</keyword>
<dbReference type="CDD" id="cd06530">
    <property type="entry name" value="S26_SPase_I"/>
    <property type="match status" value="1"/>
</dbReference>
<dbReference type="InterPro" id="IPR019758">
    <property type="entry name" value="Pept_S26A_signal_pept_1_CS"/>
</dbReference>
<dbReference type="MEROPS" id="S26.012"/>
<sequence>MPKRTLLKTGLITLTWIPVLMTVNDKVCYISQIKGSSMRPTLNPSDSSNDWILLWKFRKDAVQRNDVILFKSPMDPKKILCKRVKGVELDKVFTKYPYPKDSVIVPRNHIWVEGDNVTHSIDSNEFGPISKGLIVGSVATIIWPPSRWGTDLKETLGRNNILKKNIDT</sequence>
<dbReference type="AlphaFoldDB" id="G0V8P8"/>
<protein>
    <recommendedName>
        <fullName evidence="3">Mitochondrial inner membrane protease subunit 2</fullName>
    </recommendedName>
</protein>
<evidence type="ECO:0000256" key="1">
    <source>
        <dbReference type="ARBA" id="ARBA00004434"/>
    </source>
</evidence>
<evidence type="ECO:0000256" key="11">
    <source>
        <dbReference type="PIRSR" id="PIRSR600223-1"/>
    </source>
</evidence>
<gene>
    <name evidence="14" type="primary">NCAS0A12890</name>
    <name evidence="14" type="ordered locus">NCAS_0A12890</name>
</gene>
<dbReference type="FunFam" id="2.10.109.10:FF:000005">
    <property type="entry name" value="Mitochondrial inner membrane protease subunit"/>
    <property type="match status" value="1"/>
</dbReference>
<feature type="chain" id="PRO_5003410562" description="Mitochondrial inner membrane protease subunit 2" evidence="12">
    <location>
        <begin position="23"/>
        <end position="168"/>
    </location>
</feature>
<keyword evidence="4" id="KW-0645">Protease</keyword>
<dbReference type="InterPro" id="IPR000223">
    <property type="entry name" value="Pept_S26A_signal_pept_1"/>
</dbReference>
<reference key="2">
    <citation type="submission" date="2011-08" db="EMBL/GenBank/DDBJ databases">
        <title>Genome sequence of Naumovozyma castellii.</title>
        <authorList>
            <person name="Gordon J.L."/>
            <person name="Armisen D."/>
            <person name="Proux-Wera E."/>
            <person name="OhEigeartaigh S.S."/>
            <person name="Byrne K.P."/>
            <person name="Wolfe K.H."/>
        </authorList>
    </citation>
    <scope>NUCLEOTIDE SEQUENCE</scope>
    <source>
        <strain>Type strain:CBS 4309</strain>
    </source>
</reference>
<keyword evidence="7" id="KW-0378">Hydrolase</keyword>
<dbReference type="STRING" id="1064592.G0V8P8"/>
<evidence type="ECO:0000256" key="10">
    <source>
        <dbReference type="ARBA" id="ARBA00023136"/>
    </source>
</evidence>
<evidence type="ECO:0000256" key="4">
    <source>
        <dbReference type="ARBA" id="ARBA00022670"/>
    </source>
</evidence>
<keyword evidence="6" id="KW-0999">Mitochondrion inner membrane</keyword>
<dbReference type="InParanoid" id="G0V8P8"/>
<dbReference type="OrthoDB" id="9996127at2759"/>
<dbReference type="InterPro" id="IPR036286">
    <property type="entry name" value="LexA/Signal_pep-like_sf"/>
</dbReference>
<feature type="active site" evidence="11">
    <location>
        <position position="37"/>
    </location>
</feature>
<dbReference type="SUPFAM" id="SSF51306">
    <property type="entry name" value="LexA/Signal peptidase"/>
    <property type="match status" value="1"/>
</dbReference>
<keyword evidence="15" id="KW-1185">Reference proteome</keyword>
<evidence type="ECO:0000256" key="8">
    <source>
        <dbReference type="ARBA" id="ARBA00022989"/>
    </source>
</evidence>
<dbReference type="EMBL" id="HE576752">
    <property type="protein sequence ID" value="CCC67847.1"/>
    <property type="molecule type" value="Genomic_DNA"/>
</dbReference>
<evidence type="ECO:0000313" key="15">
    <source>
        <dbReference type="Proteomes" id="UP000001640"/>
    </source>
</evidence>
<evidence type="ECO:0000313" key="14">
    <source>
        <dbReference type="EMBL" id="CCC67847.1"/>
    </source>
</evidence>